<keyword evidence="2" id="KW-0378">Hydrolase</keyword>
<evidence type="ECO:0000259" key="5">
    <source>
        <dbReference type="PROSITE" id="PS51934"/>
    </source>
</evidence>
<protein>
    <submittedName>
        <fullName evidence="6">Lecithin retinol acyltransferase family protein</fullName>
    </submittedName>
</protein>
<sequence>MTRHREAQTEWGQNGSAGPADAGFPLGAHLLTQRHGYAHHGIYVGDGKVIHYAGFSRRMRPGPVETVSVAGFASGSVVSIRCHRCARYAGDEVARRAGSRLGENDYRLFTNNCEHFCYWCLFDECRSEQVDACLKNPLLALQALRVVAGALVAALARDRKPGLTGLQAV</sequence>
<dbReference type="GO" id="GO:0005737">
    <property type="term" value="C:cytoplasm"/>
    <property type="evidence" value="ECO:0007669"/>
    <property type="project" value="TreeGrafter"/>
</dbReference>
<evidence type="ECO:0000313" key="7">
    <source>
        <dbReference type="Proteomes" id="UP001144050"/>
    </source>
</evidence>
<evidence type="ECO:0000256" key="3">
    <source>
        <dbReference type="ARBA" id="ARBA00023098"/>
    </source>
</evidence>
<proteinExistence type="predicted"/>
<dbReference type="PANTHER" id="PTHR13943:SF77">
    <property type="entry name" value="LRAT DOMAIN-CONTAINING PROTEIN"/>
    <property type="match status" value="1"/>
</dbReference>
<dbReference type="InterPro" id="IPR007053">
    <property type="entry name" value="LRAT_dom"/>
</dbReference>
<keyword evidence="3" id="KW-0443">Lipid metabolism</keyword>
<comment type="caution">
    <text evidence="6">The sequence shown here is derived from an EMBL/GenBank/DDBJ whole genome shotgun (WGS) entry which is preliminary data.</text>
</comment>
<evidence type="ECO:0000313" key="6">
    <source>
        <dbReference type="EMBL" id="MDB0569967.1"/>
    </source>
</evidence>
<keyword evidence="1" id="KW-0808">Transferase</keyword>
<name>A0AAW5ZJY5_RALSL</name>
<organism evidence="6 7">
    <name type="scientific">Ralstonia solanacearum</name>
    <name type="common">Pseudomonas solanacearum</name>
    <dbReference type="NCBI Taxonomy" id="305"/>
    <lineage>
        <taxon>Bacteria</taxon>
        <taxon>Pseudomonadati</taxon>
        <taxon>Pseudomonadota</taxon>
        <taxon>Betaproteobacteria</taxon>
        <taxon>Burkholderiales</taxon>
        <taxon>Burkholderiaceae</taxon>
        <taxon>Ralstonia</taxon>
        <taxon>Ralstonia solanacearum species complex</taxon>
    </lineage>
</organism>
<feature type="domain" description="LRAT" evidence="5">
    <location>
        <begin position="29"/>
        <end position="129"/>
    </location>
</feature>
<dbReference type="Pfam" id="PF04970">
    <property type="entry name" value="LRAT"/>
    <property type="match status" value="1"/>
</dbReference>
<dbReference type="RefSeq" id="WP_271656233.1">
    <property type="nucleotide sequence ID" value="NZ_JAIVFG010000005.1"/>
</dbReference>
<feature type="region of interest" description="Disordered" evidence="4">
    <location>
        <begin position="1"/>
        <end position="20"/>
    </location>
</feature>
<dbReference type="GO" id="GO:0008970">
    <property type="term" value="F:phospholipase A1 activity"/>
    <property type="evidence" value="ECO:0007669"/>
    <property type="project" value="TreeGrafter"/>
</dbReference>
<dbReference type="Gene3D" id="3.90.1720.10">
    <property type="entry name" value="endopeptidase domain like (from Nostoc punctiforme)"/>
    <property type="match status" value="1"/>
</dbReference>
<dbReference type="EMBL" id="JAIVFG010000005">
    <property type="protein sequence ID" value="MDB0569967.1"/>
    <property type="molecule type" value="Genomic_DNA"/>
</dbReference>
<gene>
    <name evidence="6" type="ORF">LBW59_04155</name>
</gene>
<evidence type="ECO:0000256" key="4">
    <source>
        <dbReference type="SAM" id="MobiDB-lite"/>
    </source>
</evidence>
<accession>A0AAW5ZJY5</accession>
<keyword evidence="6" id="KW-0012">Acyltransferase</keyword>
<dbReference type="PROSITE" id="PS51934">
    <property type="entry name" value="LRAT"/>
    <property type="match status" value="1"/>
</dbReference>
<dbReference type="Proteomes" id="UP001144050">
    <property type="component" value="Unassembled WGS sequence"/>
</dbReference>
<dbReference type="GO" id="GO:0004623">
    <property type="term" value="F:phospholipase A2 activity"/>
    <property type="evidence" value="ECO:0007669"/>
    <property type="project" value="TreeGrafter"/>
</dbReference>
<dbReference type="PANTHER" id="PTHR13943">
    <property type="entry name" value="HRAS-LIKE SUPPRESSOR - RELATED"/>
    <property type="match status" value="1"/>
</dbReference>
<reference evidence="6" key="1">
    <citation type="submission" date="2021-09" db="EMBL/GenBank/DDBJ databases">
        <title>Genomic analysis of Ralstonia spp.</title>
        <authorList>
            <person name="Aburjaile F."/>
            <person name="Ariute J.C."/>
            <person name="Pais A.K.L."/>
            <person name="Albuquerque G.M.R."/>
            <person name="Silva A.M.F."/>
            <person name="Brenig B."/>
            <person name="Azevedo V."/>
            <person name="Matiuzzi M."/>
            <person name="Ramos R."/>
            <person name="Goes-Neto A."/>
            <person name="Soares S."/>
            <person name="Iseppon A.M.B."/>
            <person name="Souza E."/>
            <person name="Gama M."/>
        </authorList>
    </citation>
    <scope>NUCLEOTIDE SEQUENCE</scope>
    <source>
        <strain evidence="6">CCRMRs91</strain>
    </source>
</reference>
<dbReference type="GO" id="GO:0070292">
    <property type="term" value="P:N-acylphosphatidylethanolamine metabolic process"/>
    <property type="evidence" value="ECO:0007669"/>
    <property type="project" value="TreeGrafter"/>
</dbReference>
<evidence type="ECO:0000256" key="2">
    <source>
        <dbReference type="ARBA" id="ARBA00022801"/>
    </source>
</evidence>
<evidence type="ECO:0000256" key="1">
    <source>
        <dbReference type="ARBA" id="ARBA00022679"/>
    </source>
</evidence>
<dbReference type="AlphaFoldDB" id="A0AAW5ZJY5"/>
<dbReference type="GO" id="GO:0016410">
    <property type="term" value="F:N-acyltransferase activity"/>
    <property type="evidence" value="ECO:0007669"/>
    <property type="project" value="TreeGrafter"/>
</dbReference>
<dbReference type="InterPro" id="IPR051496">
    <property type="entry name" value="H-rev107_PLA/AT"/>
</dbReference>